<keyword evidence="2" id="KW-1185">Reference proteome</keyword>
<organism evidence="1 2">
    <name type="scientific">Rhamnusium bicolor</name>
    <dbReference type="NCBI Taxonomy" id="1586634"/>
    <lineage>
        <taxon>Eukaryota</taxon>
        <taxon>Metazoa</taxon>
        <taxon>Ecdysozoa</taxon>
        <taxon>Arthropoda</taxon>
        <taxon>Hexapoda</taxon>
        <taxon>Insecta</taxon>
        <taxon>Pterygota</taxon>
        <taxon>Neoptera</taxon>
        <taxon>Endopterygota</taxon>
        <taxon>Coleoptera</taxon>
        <taxon>Polyphaga</taxon>
        <taxon>Cucujiformia</taxon>
        <taxon>Chrysomeloidea</taxon>
        <taxon>Cerambycidae</taxon>
        <taxon>Lepturinae</taxon>
        <taxon>Rhagiini</taxon>
        <taxon>Rhamnusium</taxon>
    </lineage>
</organism>
<name>A0AAV8XT40_9CUCU</name>
<protein>
    <recommendedName>
        <fullName evidence="3">DDE Tnp4 domain-containing protein</fullName>
    </recommendedName>
</protein>
<feature type="non-terminal residue" evidence="1">
    <location>
        <position position="1"/>
    </location>
</feature>
<sequence>KICDSNLNILEINARFPGSTHDSAIWAISNIKQHLQANFLNGDESTHLLGKLVNISTIKIRI</sequence>
<gene>
    <name evidence="1" type="ORF">NQ314_010338</name>
</gene>
<proteinExistence type="predicted"/>
<accession>A0AAV8XT40</accession>
<comment type="caution">
    <text evidence="1">The sequence shown here is derived from an EMBL/GenBank/DDBJ whole genome shotgun (WGS) entry which is preliminary data.</text>
</comment>
<evidence type="ECO:0000313" key="1">
    <source>
        <dbReference type="EMBL" id="KAJ8941630.1"/>
    </source>
</evidence>
<evidence type="ECO:0008006" key="3">
    <source>
        <dbReference type="Google" id="ProtNLM"/>
    </source>
</evidence>
<dbReference type="Proteomes" id="UP001162156">
    <property type="component" value="Unassembled WGS sequence"/>
</dbReference>
<dbReference type="AlphaFoldDB" id="A0AAV8XT40"/>
<reference evidence="1" key="1">
    <citation type="journal article" date="2023" name="Insect Mol. Biol.">
        <title>Genome sequencing provides insights into the evolution of gene families encoding plant cell wall-degrading enzymes in longhorned beetles.</title>
        <authorList>
            <person name="Shin N.R."/>
            <person name="Okamura Y."/>
            <person name="Kirsch R."/>
            <person name="Pauchet Y."/>
        </authorList>
    </citation>
    <scope>NUCLEOTIDE SEQUENCE</scope>
    <source>
        <strain evidence="1">RBIC_L_NR</strain>
    </source>
</reference>
<dbReference type="EMBL" id="JANEYF010002845">
    <property type="protein sequence ID" value="KAJ8941630.1"/>
    <property type="molecule type" value="Genomic_DNA"/>
</dbReference>
<evidence type="ECO:0000313" key="2">
    <source>
        <dbReference type="Proteomes" id="UP001162156"/>
    </source>
</evidence>